<dbReference type="Pfam" id="PF02518">
    <property type="entry name" value="HATPase_c"/>
    <property type="match status" value="1"/>
</dbReference>
<dbReference type="Gene3D" id="3.30.565.10">
    <property type="entry name" value="Histidine kinase-like ATPase, C-terminal domain"/>
    <property type="match status" value="1"/>
</dbReference>
<accession>A0ABS7CXC3</accession>
<dbReference type="Proteomes" id="UP000813018">
    <property type="component" value="Unassembled WGS sequence"/>
</dbReference>
<organism evidence="11 12">
    <name type="scientific">Pontibacter aydingkolensis</name>
    <dbReference type="NCBI Taxonomy" id="1911536"/>
    <lineage>
        <taxon>Bacteria</taxon>
        <taxon>Pseudomonadati</taxon>
        <taxon>Bacteroidota</taxon>
        <taxon>Cytophagia</taxon>
        <taxon>Cytophagales</taxon>
        <taxon>Hymenobacteraceae</taxon>
        <taxon>Pontibacter</taxon>
    </lineage>
</organism>
<evidence type="ECO:0000256" key="6">
    <source>
        <dbReference type="ARBA" id="ARBA00022777"/>
    </source>
</evidence>
<feature type="domain" description="Histidine kinase/HSP90-like ATPase" evidence="10">
    <location>
        <begin position="337"/>
        <end position="431"/>
    </location>
</feature>
<keyword evidence="9" id="KW-1133">Transmembrane helix</keyword>
<proteinExistence type="predicted"/>
<evidence type="ECO:0000256" key="8">
    <source>
        <dbReference type="SAM" id="Coils"/>
    </source>
</evidence>
<feature type="transmembrane region" description="Helical" evidence="9">
    <location>
        <begin position="24"/>
        <end position="45"/>
    </location>
</feature>
<keyword evidence="7" id="KW-0067">ATP-binding</keyword>
<reference evidence="11 12" key="1">
    <citation type="journal article" date="2016" name="Int. J. Syst. Evol. Microbiol.">
        <title>Pontibacter aydingkolensis sp. nov., isolated from soil of a salt lake.</title>
        <authorList>
            <person name="Osman G."/>
            <person name="Zhang T."/>
            <person name="Lou K."/>
            <person name="Gao Y."/>
            <person name="Chang W."/>
            <person name="Lin Q."/>
            <person name="Yang H.M."/>
            <person name="Huo X.D."/>
            <person name="Wang N."/>
        </authorList>
    </citation>
    <scope>NUCLEOTIDE SEQUENCE [LARGE SCALE GENOMIC DNA]</scope>
    <source>
        <strain evidence="11 12">KACC 19255</strain>
    </source>
</reference>
<comment type="caution">
    <text evidence="11">The sequence shown here is derived from an EMBL/GenBank/DDBJ whole genome shotgun (WGS) entry which is preliminary data.</text>
</comment>
<comment type="catalytic activity">
    <reaction evidence="1">
        <text>ATP + protein L-histidine = ADP + protein N-phospho-L-histidine.</text>
        <dbReference type="EC" id="2.7.13.3"/>
    </reaction>
</comment>
<evidence type="ECO:0000256" key="9">
    <source>
        <dbReference type="SAM" id="Phobius"/>
    </source>
</evidence>
<gene>
    <name evidence="11" type="ORF">K0O23_13890</name>
</gene>
<keyword evidence="4" id="KW-0808">Transferase</keyword>
<feature type="transmembrane region" description="Helical" evidence="9">
    <location>
        <begin position="161"/>
        <end position="182"/>
    </location>
</feature>
<evidence type="ECO:0000256" key="3">
    <source>
        <dbReference type="ARBA" id="ARBA00022553"/>
    </source>
</evidence>
<feature type="transmembrane region" description="Helical" evidence="9">
    <location>
        <begin position="128"/>
        <end position="146"/>
    </location>
</feature>
<dbReference type="PANTHER" id="PTHR41523">
    <property type="entry name" value="TWO-COMPONENT SYSTEM SENSOR PROTEIN"/>
    <property type="match status" value="1"/>
</dbReference>
<evidence type="ECO:0000313" key="12">
    <source>
        <dbReference type="Proteomes" id="UP000813018"/>
    </source>
</evidence>
<dbReference type="InterPro" id="IPR003594">
    <property type="entry name" value="HATPase_dom"/>
</dbReference>
<sequence length="437" mass="50201">MQQIKKYVSAITGDSQAFRLEHRIFNISSFLITTFAIVGAVANYLIDLPPATVWLSVAGALISAWLYFVGRVKRIFSASLIFCYVAASLGLLSVMHFYNGGIDGNLFYLIIMLLNIFLLMVPPRYQYWVFGIMYTDLLLLLVLEYYNPGWVIPYDSQEERMIDYGVTLLYSMFYTTIVIVTFRKSYNSERQKVVEQNNQLLTLNEQILSQQKRLEEKTHELEASVKIANERNEHINMLLRELNHRVKNNLQVVSSLLNLQAYAITDENARRALLEGKNRLLSMILIHQRLYQNDNATEIYMPDYLKDLTETIMFTYSNEFDEDMLEYDVEPIWMNVEAAIPVGLICNELITNAFKYAYAEIDEPLLHIKLSAMPDKYLLQVSDNGPGMQDNGQAKTFGLDLISSLLKQLDGNMEMDTDAGTKVTVKFSKVLKPVLLE</sequence>
<dbReference type="SUPFAM" id="SSF55874">
    <property type="entry name" value="ATPase domain of HSP90 chaperone/DNA topoisomerase II/histidine kinase"/>
    <property type="match status" value="1"/>
</dbReference>
<evidence type="ECO:0000259" key="10">
    <source>
        <dbReference type="SMART" id="SM00387"/>
    </source>
</evidence>
<keyword evidence="9" id="KW-0812">Transmembrane</keyword>
<evidence type="ECO:0000313" key="11">
    <source>
        <dbReference type="EMBL" id="MBW7468162.1"/>
    </source>
</evidence>
<feature type="transmembrane region" description="Helical" evidence="9">
    <location>
        <begin position="51"/>
        <end position="68"/>
    </location>
</feature>
<feature type="coiled-coil region" evidence="8">
    <location>
        <begin position="186"/>
        <end position="231"/>
    </location>
</feature>
<keyword evidence="5" id="KW-0547">Nucleotide-binding</keyword>
<dbReference type="SMART" id="SM00387">
    <property type="entry name" value="HATPase_c"/>
    <property type="match status" value="1"/>
</dbReference>
<keyword evidence="6 11" id="KW-0418">Kinase</keyword>
<dbReference type="Pfam" id="PF07568">
    <property type="entry name" value="HisKA_2"/>
    <property type="match status" value="1"/>
</dbReference>
<dbReference type="PANTHER" id="PTHR41523:SF8">
    <property type="entry name" value="ETHYLENE RESPONSE SENSOR PROTEIN"/>
    <property type="match status" value="1"/>
</dbReference>
<dbReference type="GO" id="GO:0016301">
    <property type="term" value="F:kinase activity"/>
    <property type="evidence" value="ECO:0007669"/>
    <property type="project" value="UniProtKB-KW"/>
</dbReference>
<feature type="transmembrane region" description="Helical" evidence="9">
    <location>
        <begin position="104"/>
        <end position="121"/>
    </location>
</feature>
<dbReference type="EMBL" id="JAHYXK010000011">
    <property type="protein sequence ID" value="MBW7468162.1"/>
    <property type="molecule type" value="Genomic_DNA"/>
</dbReference>
<evidence type="ECO:0000256" key="5">
    <source>
        <dbReference type="ARBA" id="ARBA00022741"/>
    </source>
</evidence>
<protein>
    <recommendedName>
        <fullName evidence="2">histidine kinase</fullName>
        <ecNumber evidence="2">2.7.13.3</ecNumber>
    </recommendedName>
</protein>
<keyword evidence="8" id="KW-0175">Coiled coil</keyword>
<dbReference type="Gene3D" id="3.30.450.20">
    <property type="entry name" value="PAS domain"/>
    <property type="match status" value="1"/>
</dbReference>
<evidence type="ECO:0000256" key="4">
    <source>
        <dbReference type="ARBA" id="ARBA00022679"/>
    </source>
</evidence>
<keyword evidence="12" id="KW-1185">Reference proteome</keyword>
<dbReference type="InterPro" id="IPR011495">
    <property type="entry name" value="Sig_transdc_His_kin_sub2_dim/P"/>
</dbReference>
<dbReference type="EC" id="2.7.13.3" evidence="2"/>
<keyword evidence="3" id="KW-0597">Phosphoprotein</keyword>
<keyword evidence="9" id="KW-0472">Membrane</keyword>
<evidence type="ECO:0000256" key="7">
    <source>
        <dbReference type="ARBA" id="ARBA00022840"/>
    </source>
</evidence>
<dbReference type="InterPro" id="IPR036890">
    <property type="entry name" value="HATPase_C_sf"/>
</dbReference>
<feature type="transmembrane region" description="Helical" evidence="9">
    <location>
        <begin position="75"/>
        <end position="98"/>
    </location>
</feature>
<evidence type="ECO:0000256" key="2">
    <source>
        <dbReference type="ARBA" id="ARBA00012438"/>
    </source>
</evidence>
<evidence type="ECO:0000256" key="1">
    <source>
        <dbReference type="ARBA" id="ARBA00000085"/>
    </source>
</evidence>
<dbReference type="RefSeq" id="WP_219878037.1">
    <property type="nucleotide sequence ID" value="NZ_JAHYXK010000011.1"/>
</dbReference>
<name>A0ABS7CXC3_9BACT</name>